<keyword evidence="5" id="KW-1185">Reference proteome</keyword>
<keyword evidence="1" id="KW-0479">Metal-binding</keyword>
<keyword evidence="1" id="KW-0862">Zinc</keyword>
<keyword evidence="1" id="KW-0863">Zinc-finger</keyword>
<feature type="region of interest" description="Disordered" evidence="2">
    <location>
        <begin position="172"/>
        <end position="191"/>
    </location>
</feature>
<dbReference type="EMBL" id="ML978122">
    <property type="protein sequence ID" value="KAF2102379.1"/>
    <property type="molecule type" value="Genomic_DNA"/>
</dbReference>
<dbReference type="AlphaFoldDB" id="A0A9P4IMX0"/>
<evidence type="ECO:0000256" key="1">
    <source>
        <dbReference type="PROSITE-ProRule" id="PRU00042"/>
    </source>
</evidence>
<dbReference type="GO" id="GO:0008270">
    <property type="term" value="F:zinc ion binding"/>
    <property type="evidence" value="ECO:0007669"/>
    <property type="project" value="UniProtKB-KW"/>
</dbReference>
<evidence type="ECO:0000313" key="4">
    <source>
        <dbReference type="EMBL" id="KAF2102379.1"/>
    </source>
</evidence>
<dbReference type="Proteomes" id="UP000799772">
    <property type="component" value="Unassembled WGS sequence"/>
</dbReference>
<name>A0A9P4IMX0_9PEZI</name>
<organism evidence="4 5">
    <name type="scientific">Rhizodiscina lignyota</name>
    <dbReference type="NCBI Taxonomy" id="1504668"/>
    <lineage>
        <taxon>Eukaryota</taxon>
        <taxon>Fungi</taxon>
        <taxon>Dikarya</taxon>
        <taxon>Ascomycota</taxon>
        <taxon>Pezizomycotina</taxon>
        <taxon>Dothideomycetes</taxon>
        <taxon>Pleosporomycetidae</taxon>
        <taxon>Aulographales</taxon>
        <taxon>Rhizodiscinaceae</taxon>
        <taxon>Rhizodiscina</taxon>
    </lineage>
</organism>
<evidence type="ECO:0000259" key="3">
    <source>
        <dbReference type="PROSITE" id="PS50157"/>
    </source>
</evidence>
<dbReference type="PROSITE" id="PS50157">
    <property type="entry name" value="ZINC_FINGER_C2H2_2"/>
    <property type="match status" value="1"/>
</dbReference>
<gene>
    <name evidence="4" type="ORF">NA57DRAFT_51961</name>
</gene>
<protein>
    <recommendedName>
        <fullName evidence="3">C2H2-type domain-containing protein</fullName>
    </recommendedName>
</protein>
<dbReference type="Pfam" id="PF00096">
    <property type="entry name" value="zf-C2H2"/>
    <property type="match status" value="1"/>
</dbReference>
<dbReference type="InterPro" id="IPR013087">
    <property type="entry name" value="Znf_C2H2_type"/>
</dbReference>
<dbReference type="PROSITE" id="PS00028">
    <property type="entry name" value="ZINC_FINGER_C2H2_1"/>
    <property type="match status" value="1"/>
</dbReference>
<comment type="caution">
    <text evidence="4">The sequence shown here is derived from an EMBL/GenBank/DDBJ whole genome shotgun (WGS) entry which is preliminary data.</text>
</comment>
<accession>A0A9P4IMX0</accession>
<evidence type="ECO:0000256" key="2">
    <source>
        <dbReference type="SAM" id="MobiDB-lite"/>
    </source>
</evidence>
<evidence type="ECO:0000313" key="5">
    <source>
        <dbReference type="Proteomes" id="UP000799772"/>
    </source>
</evidence>
<proteinExistence type="predicted"/>
<reference evidence="4" key="1">
    <citation type="journal article" date="2020" name="Stud. Mycol.">
        <title>101 Dothideomycetes genomes: a test case for predicting lifestyles and emergence of pathogens.</title>
        <authorList>
            <person name="Haridas S."/>
            <person name="Albert R."/>
            <person name="Binder M."/>
            <person name="Bloem J."/>
            <person name="Labutti K."/>
            <person name="Salamov A."/>
            <person name="Andreopoulos B."/>
            <person name="Baker S."/>
            <person name="Barry K."/>
            <person name="Bills G."/>
            <person name="Bluhm B."/>
            <person name="Cannon C."/>
            <person name="Castanera R."/>
            <person name="Culley D."/>
            <person name="Daum C."/>
            <person name="Ezra D."/>
            <person name="Gonzalez J."/>
            <person name="Henrissat B."/>
            <person name="Kuo A."/>
            <person name="Liang C."/>
            <person name="Lipzen A."/>
            <person name="Lutzoni F."/>
            <person name="Magnuson J."/>
            <person name="Mondo S."/>
            <person name="Nolan M."/>
            <person name="Ohm R."/>
            <person name="Pangilinan J."/>
            <person name="Park H.-J."/>
            <person name="Ramirez L."/>
            <person name="Alfaro M."/>
            <person name="Sun H."/>
            <person name="Tritt A."/>
            <person name="Yoshinaga Y."/>
            <person name="Zwiers L.-H."/>
            <person name="Turgeon B."/>
            <person name="Goodwin S."/>
            <person name="Spatafora J."/>
            <person name="Crous P."/>
            <person name="Grigoriev I."/>
        </authorList>
    </citation>
    <scope>NUCLEOTIDE SEQUENCE</scope>
    <source>
        <strain evidence="4">CBS 133067</strain>
    </source>
</reference>
<feature type="compositionally biased region" description="Basic residues" evidence="2">
    <location>
        <begin position="85"/>
        <end position="94"/>
    </location>
</feature>
<feature type="region of interest" description="Disordered" evidence="2">
    <location>
        <begin position="68"/>
        <end position="130"/>
    </location>
</feature>
<feature type="domain" description="C2H2-type" evidence="3">
    <location>
        <begin position="489"/>
        <end position="512"/>
    </location>
</feature>
<sequence length="535" mass="59044">MKLIQFRCHCREYSAEPSLLRIDAYILTKPMPVNKSTGPVGHQEAVELPTNLERSAVELPVARQAVELAGEASDPPPKKDSLTRKITKAFRIPRKPVSTRSKRSSSTSTESFHAVSAFQKETQDDDIPLPAELESPSIMTLLEQKDMDILCTTKETHMTDDLHSLDSSSFDAVETEPRRAPSINQVSPLSEVESHINEPPEQMVSRSSTFATISTDESGDTGPEPESPITPVGVPESLFVQSEGFNIISPFEYDVDSFLRTYSNSSIDTVLNQPNAITDDFGGFLPRTGSQYVEGFDSFLEVENIHLGSKAKEFEGVPTTLVGALVSEQEMPGWLQVAESADADVLNRSNFTIGDVDTNVFSLSGPLFDGDSGMIAPSTHQLSVSDQAKPFPPLWPASTQTMVKITPDGEPQVQLERQELELSHQSSLSVRKRKRSPSLTPVVTVDLRPGFISCEDCGRKFVTTEGAAGRRARHQKRSCHGKTGEKPRSPCTVCGETYARPDGLLAHQRDRHPTLVLKERRKYRRTREVAQGPRE</sequence>
<dbReference type="Gene3D" id="3.30.160.60">
    <property type="entry name" value="Classic Zinc Finger"/>
    <property type="match status" value="1"/>
</dbReference>